<evidence type="ECO:0000256" key="2">
    <source>
        <dbReference type="ARBA" id="ARBA00022801"/>
    </source>
</evidence>
<proteinExistence type="inferred from homology"/>
<dbReference type="InterPro" id="IPR013094">
    <property type="entry name" value="AB_hydrolase_3"/>
</dbReference>
<accession>A0ABP8QXC1</accession>
<dbReference type="InterPro" id="IPR029058">
    <property type="entry name" value="AB_hydrolase_fold"/>
</dbReference>
<evidence type="ECO:0000259" key="3">
    <source>
        <dbReference type="Pfam" id="PF07859"/>
    </source>
</evidence>
<dbReference type="SUPFAM" id="SSF53474">
    <property type="entry name" value="alpha/beta-Hydrolases"/>
    <property type="match status" value="1"/>
</dbReference>
<evidence type="ECO:0000313" key="4">
    <source>
        <dbReference type="EMBL" id="GAA4512436.1"/>
    </source>
</evidence>
<dbReference type="Gene3D" id="3.40.50.1820">
    <property type="entry name" value="alpha/beta hydrolase"/>
    <property type="match status" value="1"/>
</dbReference>
<dbReference type="InterPro" id="IPR050300">
    <property type="entry name" value="GDXG_lipolytic_enzyme"/>
</dbReference>
<organism evidence="4 5">
    <name type="scientific">Actinoallomurus oryzae</name>
    <dbReference type="NCBI Taxonomy" id="502180"/>
    <lineage>
        <taxon>Bacteria</taxon>
        <taxon>Bacillati</taxon>
        <taxon>Actinomycetota</taxon>
        <taxon>Actinomycetes</taxon>
        <taxon>Streptosporangiales</taxon>
        <taxon>Thermomonosporaceae</taxon>
        <taxon>Actinoallomurus</taxon>
    </lineage>
</organism>
<feature type="domain" description="Alpha/beta hydrolase fold-3" evidence="3">
    <location>
        <begin position="88"/>
        <end position="289"/>
    </location>
</feature>
<dbReference type="RefSeq" id="WP_345472646.1">
    <property type="nucleotide sequence ID" value="NZ_BAABHF010000046.1"/>
</dbReference>
<dbReference type="PANTHER" id="PTHR48081:SF8">
    <property type="entry name" value="ALPHA_BETA HYDROLASE FOLD-3 DOMAIN-CONTAINING PROTEIN-RELATED"/>
    <property type="match status" value="1"/>
</dbReference>
<dbReference type="PANTHER" id="PTHR48081">
    <property type="entry name" value="AB HYDROLASE SUPERFAMILY PROTEIN C4A8.06C"/>
    <property type="match status" value="1"/>
</dbReference>
<comment type="caution">
    <text evidence="4">The sequence shown here is derived from an EMBL/GenBank/DDBJ whole genome shotgun (WGS) entry which is preliminary data.</text>
</comment>
<sequence>MHQSLDPAVRHVISELDALGEPGAEGLNDLTPEQARSWFAVLRAILGGDRTAPEVASVRDERVLDGARAVPIRIYDTEESIMMPDRVVLYVHGGGWVVGDLDSADFLARSAARRLRARVVSADYRLAPENAFPAAYDDCAAVLAELGKKHPDARIAAIGDSAGANLVGALAAESRHRHDMRVDAQLLLYPALDPSMASDSMSRMAEGYILTKADMAYYWSCYLSDPEHASDPRATPAALTDLAGMPPTVLVTAGFDPLHDEGMAYARRLVEADVATTYLSFPALVHGFVDMAGRVPAALDALNDALAALDLHFGTSARKRRLGLAPSEDATA</sequence>
<protein>
    <submittedName>
        <fullName evidence="4">Alpha/beta hydrolase</fullName>
    </submittedName>
</protein>
<keyword evidence="2 4" id="KW-0378">Hydrolase</keyword>
<dbReference type="PROSITE" id="PS01173">
    <property type="entry name" value="LIPASE_GDXG_HIS"/>
    <property type="match status" value="1"/>
</dbReference>
<dbReference type="Proteomes" id="UP001500503">
    <property type="component" value="Unassembled WGS sequence"/>
</dbReference>
<dbReference type="EMBL" id="BAABHF010000046">
    <property type="protein sequence ID" value="GAA4512436.1"/>
    <property type="molecule type" value="Genomic_DNA"/>
</dbReference>
<name>A0ABP8QXC1_9ACTN</name>
<evidence type="ECO:0000256" key="1">
    <source>
        <dbReference type="ARBA" id="ARBA00010515"/>
    </source>
</evidence>
<dbReference type="GO" id="GO:0016787">
    <property type="term" value="F:hydrolase activity"/>
    <property type="evidence" value="ECO:0007669"/>
    <property type="project" value="UniProtKB-KW"/>
</dbReference>
<dbReference type="Pfam" id="PF07859">
    <property type="entry name" value="Abhydrolase_3"/>
    <property type="match status" value="1"/>
</dbReference>
<gene>
    <name evidence="4" type="ORF">GCM10023191_078180</name>
</gene>
<evidence type="ECO:0000313" key="5">
    <source>
        <dbReference type="Proteomes" id="UP001500503"/>
    </source>
</evidence>
<keyword evidence="5" id="KW-1185">Reference proteome</keyword>
<dbReference type="InterPro" id="IPR002168">
    <property type="entry name" value="Lipase_GDXG_HIS_AS"/>
</dbReference>
<comment type="similarity">
    <text evidence="1">Belongs to the 'GDXG' lipolytic enzyme family.</text>
</comment>
<reference evidence="5" key="1">
    <citation type="journal article" date="2019" name="Int. J. Syst. Evol. Microbiol.">
        <title>The Global Catalogue of Microorganisms (GCM) 10K type strain sequencing project: providing services to taxonomists for standard genome sequencing and annotation.</title>
        <authorList>
            <consortium name="The Broad Institute Genomics Platform"/>
            <consortium name="The Broad Institute Genome Sequencing Center for Infectious Disease"/>
            <person name="Wu L."/>
            <person name="Ma J."/>
        </authorList>
    </citation>
    <scope>NUCLEOTIDE SEQUENCE [LARGE SCALE GENOMIC DNA]</scope>
    <source>
        <strain evidence="5">JCM 17933</strain>
    </source>
</reference>